<organism evidence="7 8">
    <name type="scientific">Roseateles oligotrophus</name>
    <dbReference type="NCBI Taxonomy" id="1769250"/>
    <lineage>
        <taxon>Bacteria</taxon>
        <taxon>Pseudomonadati</taxon>
        <taxon>Pseudomonadota</taxon>
        <taxon>Betaproteobacteria</taxon>
        <taxon>Burkholderiales</taxon>
        <taxon>Sphaerotilaceae</taxon>
        <taxon>Roseateles</taxon>
    </lineage>
</organism>
<dbReference type="SMART" id="SM00342">
    <property type="entry name" value="HTH_ARAC"/>
    <property type="match status" value="1"/>
</dbReference>
<dbReference type="InterPro" id="IPR011051">
    <property type="entry name" value="RmlC_Cupin_sf"/>
</dbReference>
<evidence type="ECO:0000256" key="1">
    <source>
        <dbReference type="ARBA" id="ARBA00022491"/>
    </source>
</evidence>
<keyword evidence="4" id="KW-0804">Transcription</keyword>
<comment type="caution">
    <text evidence="7">The sequence shown here is derived from an EMBL/GenBank/DDBJ whole genome shotgun (WGS) entry which is preliminary data.</text>
</comment>
<dbReference type="PANTHER" id="PTHR11019">
    <property type="entry name" value="HTH-TYPE TRANSCRIPTIONAL REGULATOR NIMR"/>
    <property type="match status" value="1"/>
</dbReference>
<name>A0A840L227_9BURK</name>
<evidence type="ECO:0000256" key="2">
    <source>
        <dbReference type="ARBA" id="ARBA00023015"/>
    </source>
</evidence>
<evidence type="ECO:0000256" key="4">
    <source>
        <dbReference type="ARBA" id="ARBA00023163"/>
    </source>
</evidence>
<dbReference type="PANTHER" id="PTHR11019:SF159">
    <property type="entry name" value="TRANSCRIPTIONAL REGULATOR-RELATED"/>
    <property type="match status" value="1"/>
</dbReference>
<protein>
    <submittedName>
        <fullName evidence="7">AraC-like DNA-binding protein</fullName>
    </submittedName>
</protein>
<proteinExistence type="predicted"/>
<dbReference type="RefSeq" id="WP_184295764.1">
    <property type="nucleotide sequence ID" value="NZ_JACHLP010000001.1"/>
</dbReference>
<dbReference type="InterPro" id="IPR014710">
    <property type="entry name" value="RmlC-like_jellyroll"/>
</dbReference>
<dbReference type="InterPro" id="IPR003313">
    <property type="entry name" value="AraC-bd"/>
</dbReference>
<reference evidence="7 8" key="1">
    <citation type="submission" date="2020-08" db="EMBL/GenBank/DDBJ databases">
        <title>Functional genomics of gut bacteria from endangered species of beetles.</title>
        <authorList>
            <person name="Carlos-Shanley C."/>
        </authorList>
    </citation>
    <scope>NUCLEOTIDE SEQUENCE [LARGE SCALE GENOMIC DNA]</scope>
    <source>
        <strain evidence="7 8">S00239</strain>
    </source>
</reference>
<accession>A0A840L227</accession>
<dbReference type="Pfam" id="PF12833">
    <property type="entry name" value="HTH_18"/>
    <property type="match status" value="1"/>
</dbReference>
<dbReference type="PROSITE" id="PS01124">
    <property type="entry name" value="HTH_ARAC_FAMILY_2"/>
    <property type="match status" value="1"/>
</dbReference>
<dbReference type="EMBL" id="JACHLP010000001">
    <property type="protein sequence ID" value="MBB4841956.1"/>
    <property type="molecule type" value="Genomic_DNA"/>
</dbReference>
<evidence type="ECO:0000313" key="7">
    <source>
        <dbReference type="EMBL" id="MBB4841956.1"/>
    </source>
</evidence>
<keyword evidence="3 7" id="KW-0238">DNA-binding</keyword>
<dbReference type="AlphaFoldDB" id="A0A840L227"/>
<dbReference type="Pfam" id="PF02311">
    <property type="entry name" value="AraC_binding"/>
    <property type="match status" value="1"/>
</dbReference>
<dbReference type="CDD" id="cd06124">
    <property type="entry name" value="cupin_NimR-like_N"/>
    <property type="match status" value="1"/>
</dbReference>
<dbReference type="FunFam" id="1.10.10.60:FF:000132">
    <property type="entry name" value="AraC family transcriptional regulator"/>
    <property type="match status" value="1"/>
</dbReference>
<dbReference type="InterPro" id="IPR018060">
    <property type="entry name" value="HTH_AraC"/>
</dbReference>
<dbReference type="SUPFAM" id="SSF51182">
    <property type="entry name" value="RmlC-like cupins"/>
    <property type="match status" value="1"/>
</dbReference>
<dbReference type="GO" id="GO:0003700">
    <property type="term" value="F:DNA-binding transcription factor activity"/>
    <property type="evidence" value="ECO:0007669"/>
    <property type="project" value="InterPro"/>
</dbReference>
<evidence type="ECO:0000256" key="5">
    <source>
        <dbReference type="SAM" id="MobiDB-lite"/>
    </source>
</evidence>
<dbReference type="Proteomes" id="UP000562027">
    <property type="component" value="Unassembled WGS sequence"/>
</dbReference>
<dbReference type="Gene3D" id="1.10.10.60">
    <property type="entry name" value="Homeodomain-like"/>
    <property type="match status" value="1"/>
</dbReference>
<evidence type="ECO:0000259" key="6">
    <source>
        <dbReference type="PROSITE" id="PS01124"/>
    </source>
</evidence>
<evidence type="ECO:0000256" key="3">
    <source>
        <dbReference type="ARBA" id="ARBA00023125"/>
    </source>
</evidence>
<dbReference type="Gene3D" id="2.60.120.10">
    <property type="entry name" value="Jelly Rolls"/>
    <property type="match status" value="1"/>
</dbReference>
<feature type="domain" description="HTH araC/xylS-type" evidence="6">
    <location>
        <begin position="193"/>
        <end position="290"/>
    </location>
</feature>
<keyword evidence="8" id="KW-1185">Reference proteome</keyword>
<keyword evidence="1" id="KW-0678">Repressor</keyword>
<evidence type="ECO:0000313" key="8">
    <source>
        <dbReference type="Proteomes" id="UP000562027"/>
    </source>
</evidence>
<sequence length="291" mass="32405">MPPRAKARPQTRTSLPPLDPLRFAPSSARPVRAKSRLLEHDVDILPHQHDWGQLVFSISGVVRVSTASATFLVPPSRAVWIPPKVVHAVTAVERVDLRTLYLHQHAERIGPGLAPDEARAWRDCRVLEVSPLLRELVLQLAVAPDAPPLVSSQQIAPQAQLREHCIATLIEDELRRARSLRLGVDLPQDKRLRKLCEAMLKDPQRHADLDGWAAEVGASTRTLARLFRQELDSSYAQWRQQVLLARALSLAARKQPMKLIAAELGYASASAFSAMVRRTVGMPPSRFFAEA</sequence>
<gene>
    <name evidence="7" type="ORF">HNP55_000451</name>
</gene>
<feature type="region of interest" description="Disordered" evidence="5">
    <location>
        <begin position="1"/>
        <end position="21"/>
    </location>
</feature>
<dbReference type="GO" id="GO:0043565">
    <property type="term" value="F:sequence-specific DNA binding"/>
    <property type="evidence" value="ECO:0007669"/>
    <property type="project" value="InterPro"/>
</dbReference>
<keyword evidence="2" id="KW-0805">Transcription regulation</keyword>